<dbReference type="PANTHER" id="PTHR48051:SF1">
    <property type="entry name" value="RAS SUPPRESSOR PROTEIN 1"/>
    <property type="match status" value="1"/>
</dbReference>
<dbReference type="SUPFAM" id="SSF52058">
    <property type="entry name" value="L domain-like"/>
    <property type="match status" value="1"/>
</dbReference>
<evidence type="ECO:0000256" key="2">
    <source>
        <dbReference type="ARBA" id="ARBA00022737"/>
    </source>
</evidence>
<dbReference type="InterPro" id="IPR032675">
    <property type="entry name" value="LRR_dom_sf"/>
</dbReference>
<dbReference type="AlphaFoldDB" id="K7NJ32"/>
<protein>
    <submittedName>
        <fullName evidence="3">Uncharacterized protein</fullName>
    </submittedName>
</protein>
<name>K7NJ32_PINTA</name>
<dbReference type="Gene3D" id="3.80.10.10">
    <property type="entry name" value="Ribonuclease Inhibitor"/>
    <property type="match status" value="1"/>
</dbReference>
<gene>
    <name evidence="3" type="ORF">0_12373_02</name>
</gene>
<proteinExistence type="predicted"/>
<accession>K7NJ32</accession>
<dbReference type="PANTHER" id="PTHR48051">
    <property type="match status" value="1"/>
</dbReference>
<evidence type="ECO:0000256" key="1">
    <source>
        <dbReference type="ARBA" id="ARBA00022614"/>
    </source>
</evidence>
<sequence length="154" mass="17639">LKELPPSFGCLLSLKQLLLHGCQELKRLPDSFALLTQLTELEISKCGIQELPDLMEMNNLKRLRVRDCPLRELPFKEESAPRRKRKRRATEKGLIRLWRLELYCTEVREVSFPEGVCINLQTLSIMCCNDLVKVGSLPATLEYLNLRGCGVLGK</sequence>
<reference evidence="3" key="1">
    <citation type="submission" date="2011-11" db="EMBL/GenBank/DDBJ databases">
        <title>Nucleotide Diversity and Divergence in the Loblolly Pine Gene Space.</title>
        <authorList>
            <person name="Neale D.B."/>
            <person name="Wegrzyn J.L."/>
            <person name="Lee J.M."/>
            <person name="Eckert A.J."/>
            <person name="Liechty J.D."/>
            <person name="Stevens K.A."/>
            <person name="Langley C.H."/>
        </authorList>
    </citation>
    <scope>NUCLEOTIDE SEQUENCE</scope>
    <source>
        <strain evidence="3">4442</strain>
        <tissue evidence="3">Megagametophyte</tissue>
    </source>
</reference>
<dbReference type="InterPro" id="IPR050216">
    <property type="entry name" value="LRR_domain-containing"/>
</dbReference>
<dbReference type="EMBL" id="JQ016223">
    <property type="protein sequence ID" value="AEX11195.1"/>
    <property type="molecule type" value="Genomic_DNA"/>
</dbReference>
<keyword evidence="2" id="KW-0677">Repeat</keyword>
<feature type="non-terminal residue" evidence="3">
    <location>
        <position position="154"/>
    </location>
</feature>
<evidence type="ECO:0000313" key="3">
    <source>
        <dbReference type="EMBL" id="AEX11195.1"/>
    </source>
</evidence>
<dbReference type="GO" id="GO:0005737">
    <property type="term" value="C:cytoplasm"/>
    <property type="evidence" value="ECO:0007669"/>
    <property type="project" value="TreeGrafter"/>
</dbReference>
<organism evidence="3">
    <name type="scientific">Pinus taeda</name>
    <name type="common">Loblolly pine</name>
    <dbReference type="NCBI Taxonomy" id="3352"/>
    <lineage>
        <taxon>Eukaryota</taxon>
        <taxon>Viridiplantae</taxon>
        <taxon>Streptophyta</taxon>
        <taxon>Embryophyta</taxon>
        <taxon>Tracheophyta</taxon>
        <taxon>Spermatophyta</taxon>
        <taxon>Pinopsida</taxon>
        <taxon>Pinidae</taxon>
        <taxon>Conifers I</taxon>
        <taxon>Pinales</taxon>
        <taxon>Pinaceae</taxon>
        <taxon>Pinus</taxon>
        <taxon>Pinus subgen. Pinus</taxon>
    </lineage>
</organism>
<feature type="non-terminal residue" evidence="3">
    <location>
        <position position="1"/>
    </location>
</feature>
<keyword evidence="1" id="KW-0433">Leucine-rich repeat</keyword>